<comment type="caution">
    <text evidence="2">The sequence shown here is derived from an EMBL/GenBank/DDBJ whole genome shotgun (WGS) entry which is preliminary data.</text>
</comment>
<gene>
    <name evidence="2" type="ORF">HCJ38_03920</name>
    <name evidence="3" type="ORF">HCJ59_14320</name>
</gene>
<accession>A0A7X0X5Z2</accession>
<proteinExistence type="predicted"/>
<sequence>MYNEEVKEMVQELDKYKLKDKWIRYVKLSKNKIIKGETFLDEFIIITNGILHVENKKFQILHFFSNGDIINQQVAAISGENELHLVCDTDVSLVFVDREYFLNYATNKPSYMEWLLEATLVNNKNLYNELIKYDLSAEERIVYALQYLCEKLEIESIDGYQEIPKYINKMKMAKYGKISRKLLNEKLLLLIEKEVLKEKQGRFYIKKVENKVVEEPES</sequence>
<dbReference type="InterPro" id="IPR014710">
    <property type="entry name" value="RmlC-like_jellyroll"/>
</dbReference>
<protein>
    <submittedName>
        <fullName evidence="2">Crp/Fnr family transcriptional regulator</fullName>
    </submittedName>
</protein>
<evidence type="ECO:0000256" key="1">
    <source>
        <dbReference type="ARBA" id="ARBA00023159"/>
    </source>
</evidence>
<dbReference type="AlphaFoldDB" id="A0A7X0X5Z2"/>
<keyword evidence="1" id="KW-0010">Activator</keyword>
<dbReference type="Proteomes" id="UP000561617">
    <property type="component" value="Unassembled WGS sequence"/>
</dbReference>
<dbReference type="EMBL" id="JAASTW010000004">
    <property type="protein sequence ID" value="MBC1488159.1"/>
    <property type="molecule type" value="Genomic_DNA"/>
</dbReference>
<evidence type="ECO:0000313" key="2">
    <source>
        <dbReference type="EMBL" id="MBC1488159.1"/>
    </source>
</evidence>
<reference evidence="4 5" key="1">
    <citation type="submission" date="2020-03" db="EMBL/GenBank/DDBJ databases">
        <title>Soil Listeria distribution.</title>
        <authorList>
            <person name="Liao J."/>
            <person name="Wiedmann M."/>
        </authorList>
    </citation>
    <scope>NUCLEOTIDE SEQUENCE [LARGE SCALE GENOMIC DNA]</scope>
    <source>
        <strain evidence="3 5">FSL L7-1515</strain>
        <strain evidence="2 4">FSL L7-1554</strain>
    </source>
</reference>
<dbReference type="SUPFAM" id="SSF51206">
    <property type="entry name" value="cAMP-binding domain-like"/>
    <property type="match status" value="1"/>
</dbReference>
<dbReference type="EMBL" id="JAASUB010000021">
    <property type="protein sequence ID" value="MBC1511058.1"/>
    <property type="molecule type" value="Genomic_DNA"/>
</dbReference>
<evidence type="ECO:0000313" key="4">
    <source>
        <dbReference type="Proteomes" id="UP000561617"/>
    </source>
</evidence>
<dbReference type="InterPro" id="IPR018490">
    <property type="entry name" value="cNMP-bd_dom_sf"/>
</dbReference>
<dbReference type="RefSeq" id="WP_185348699.1">
    <property type="nucleotide sequence ID" value="NZ_JAASTU010000026.1"/>
</dbReference>
<dbReference type="Gene3D" id="2.60.120.10">
    <property type="entry name" value="Jelly Rolls"/>
    <property type="match status" value="1"/>
</dbReference>
<dbReference type="Proteomes" id="UP000587800">
    <property type="component" value="Unassembled WGS sequence"/>
</dbReference>
<keyword evidence="5" id="KW-1185">Reference proteome</keyword>
<evidence type="ECO:0000313" key="5">
    <source>
        <dbReference type="Proteomes" id="UP000587800"/>
    </source>
</evidence>
<organism evidence="2 4">
    <name type="scientific">Listeria immobilis</name>
    <dbReference type="NCBI Taxonomy" id="2713502"/>
    <lineage>
        <taxon>Bacteria</taxon>
        <taxon>Bacillati</taxon>
        <taxon>Bacillota</taxon>
        <taxon>Bacilli</taxon>
        <taxon>Bacillales</taxon>
        <taxon>Listeriaceae</taxon>
        <taxon>Listeria</taxon>
    </lineage>
</organism>
<evidence type="ECO:0000313" key="3">
    <source>
        <dbReference type="EMBL" id="MBC1511058.1"/>
    </source>
</evidence>
<name>A0A7X0X5Z2_9LIST</name>